<dbReference type="GO" id="GO:0022857">
    <property type="term" value="F:transmembrane transporter activity"/>
    <property type="evidence" value="ECO:0007669"/>
    <property type="project" value="InterPro"/>
</dbReference>
<comment type="subcellular location">
    <subcellularLocation>
        <location evidence="1">Cell membrane</location>
        <topology evidence="1">Multi-pass membrane protein</topology>
    </subcellularLocation>
</comment>
<reference evidence="9" key="2">
    <citation type="submission" date="2020-09" db="EMBL/GenBank/DDBJ databases">
        <authorList>
            <person name="Sun Q."/>
            <person name="Ohkuma M."/>
        </authorList>
    </citation>
    <scope>NUCLEOTIDE SEQUENCE</scope>
    <source>
        <strain evidence="9">JCM 3276</strain>
    </source>
</reference>
<comment type="caution">
    <text evidence="9">The sequence shown here is derived from an EMBL/GenBank/DDBJ whole genome shotgun (WGS) entry which is preliminary data.</text>
</comment>
<dbReference type="InterPro" id="IPR011701">
    <property type="entry name" value="MFS"/>
</dbReference>
<keyword evidence="2" id="KW-0813">Transport</keyword>
<sequence>MTTTELRAGPRQWLGLAVLALPTLLLALDITVLHLAVPHLSADLRPSGSQLLWIVDIYGFMIAGFLVTMGTLGDRVGRRRLLLIGAAAFGVASVLAAYATSPELLIAARTALGVAGATLMPSTLALISNMFRDPGQRGVAIGIWATMFSVGVAIGPIVGGALLAAFWWGSVFLLGVPIMLLLLVAGPVLLPEFRDRAAGRPDLASVALSLAAMLPITFGIKELADPVVAVPAIVVGLVMGALFVRRQRRLADPLLDLGLFGARAVRAALVILLVATATISGAYLFITQYLQLVVGLSPLMAGLWLLPAATVLVMASMAAPLLARRFGAGRVVAVALVVSSAGFVVLTAADGLTTVVVGFVVAYSGIGPVFALGTDLVVGSADPAKAGAASALSETSTELGVSIGIATLGSIGTAVYRAGSGGSDTLAEAVAAAEALPAAEGDALLRMAGEAFTAGLVTIAWVSAALLAAVAAVALVALRDRVG</sequence>
<dbReference type="EMBL" id="BMRB01000002">
    <property type="protein sequence ID" value="GGS36401.1"/>
    <property type="molecule type" value="Genomic_DNA"/>
</dbReference>
<evidence type="ECO:0000259" key="8">
    <source>
        <dbReference type="PROSITE" id="PS50850"/>
    </source>
</evidence>
<dbReference type="Pfam" id="PF07690">
    <property type="entry name" value="MFS_1"/>
    <property type="match status" value="1"/>
</dbReference>
<feature type="domain" description="Major facilitator superfamily (MFS) profile" evidence="8">
    <location>
        <begin position="15"/>
        <end position="483"/>
    </location>
</feature>
<feature type="transmembrane region" description="Helical" evidence="7">
    <location>
        <begin position="451"/>
        <end position="478"/>
    </location>
</feature>
<reference evidence="9" key="1">
    <citation type="journal article" date="2014" name="Int. J. Syst. Evol. Microbiol.">
        <title>Complete genome sequence of Corynebacterium casei LMG S-19264T (=DSM 44701T), isolated from a smear-ripened cheese.</title>
        <authorList>
            <consortium name="US DOE Joint Genome Institute (JGI-PGF)"/>
            <person name="Walter F."/>
            <person name="Albersmeier A."/>
            <person name="Kalinowski J."/>
            <person name="Ruckert C."/>
        </authorList>
    </citation>
    <scope>NUCLEOTIDE SEQUENCE</scope>
    <source>
        <strain evidence="9">JCM 3276</strain>
    </source>
</reference>
<dbReference type="InterPro" id="IPR036259">
    <property type="entry name" value="MFS_trans_sf"/>
</dbReference>
<accession>A0A918GGL5</accession>
<feature type="transmembrane region" description="Helical" evidence="7">
    <location>
        <begin position="355"/>
        <end position="378"/>
    </location>
</feature>
<feature type="transmembrane region" description="Helical" evidence="7">
    <location>
        <begin position="165"/>
        <end position="190"/>
    </location>
</feature>
<dbReference type="InterPro" id="IPR020846">
    <property type="entry name" value="MFS_dom"/>
</dbReference>
<proteinExistence type="predicted"/>
<feature type="transmembrane region" description="Helical" evidence="7">
    <location>
        <begin position="106"/>
        <end position="127"/>
    </location>
</feature>
<keyword evidence="6 7" id="KW-0472">Membrane</keyword>
<name>A0A918GGL5_9PSEU</name>
<dbReference type="PANTHER" id="PTHR42718">
    <property type="entry name" value="MAJOR FACILITATOR SUPERFAMILY MULTIDRUG TRANSPORTER MFSC"/>
    <property type="match status" value="1"/>
</dbReference>
<feature type="transmembrane region" description="Helical" evidence="7">
    <location>
        <begin position="226"/>
        <end position="244"/>
    </location>
</feature>
<dbReference type="Gene3D" id="1.20.1720.10">
    <property type="entry name" value="Multidrug resistance protein D"/>
    <property type="match status" value="1"/>
</dbReference>
<evidence type="ECO:0000256" key="7">
    <source>
        <dbReference type="SAM" id="Phobius"/>
    </source>
</evidence>
<dbReference type="PANTHER" id="PTHR42718:SF47">
    <property type="entry name" value="METHYL VIOLOGEN RESISTANCE PROTEIN SMVA"/>
    <property type="match status" value="1"/>
</dbReference>
<feature type="transmembrane region" description="Helical" evidence="7">
    <location>
        <begin position="81"/>
        <end position="100"/>
    </location>
</feature>
<gene>
    <name evidence="9" type="ORF">GCM10010171_33870</name>
</gene>
<evidence type="ECO:0000256" key="3">
    <source>
        <dbReference type="ARBA" id="ARBA00022475"/>
    </source>
</evidence>
<evidence type="ECO:0000256" key="6">
    <source>
        <dbReference type="ARBA" id="ARBA00023136"/>
    </source>
</evidence>
<keyword evidence="3" id="KW-1003">Cell membrane</keyword>
<keyword evidence="10" id="KW-1185">Reference proteome</keyword>
<dbReference type="CDD" id="cd17321">
    <property type="entry name" value="MFS_MMR_MDR_like"/>
    <property type="match status" value="1"/>
</dbReference>
<feature type="transmembrane region" description="Helical" evidence="7">
    <location>
        <begin position="51"/>
        <end position="69"/>
    </location>
</feature>
<feature type="transmembrane region" description="Helical" evidence="7">
    <location>
        <begin position="327"/>
        <end position="349"/>
    </location>
</feature>
<dbReference type="GO" id="GO:0005886">
    <property type="term" value="C:plasma membrane"/>
    <property type="evidence" value="ECO:0007669"/>
    <property type="project" value="UniProtKB-SubCell"/>
</dbReference>
<feature type="transmembrane region" description="Helical" evidence="7">
    <location>
        <begin position="265"/>
        <end position="286"/>
    </location>
</feature>
<dbReference type="Gene3D" id="1.20.1250.20">
    <property type="entry name" value="MFS general substrate transporter like domains"/>
    <property type="match status" value="1"/>
</dbReference>
<evidence type="ECO:0000256" key="2">
    <source>
        <dbReference type="ARBA" id="ARBA00022448"/>
    </source>
</evidence>
<dbReference type="PROSITE" id="PS50850">
    <property type="entry name" value="MFS"/>
    <property type="match status" value="1"/>
</dbReference>
<keyword evidence="4 7" id="KW-0812">Transmembrane</keyword>
<dbReference type="SUPFAM" id="SSF103473">
    <property type="entry name" value="MFS general substrate transporter"/>
    <property type="match status" value="1"/>
</dbReference>
<evidence type="ECO:0000313" key="9">
    <source>
        <dbReference type="EMBL" id="GGS36401.1"/>
    </source>
</evidence>
<dbReference type="Proteomes" id="UP000660680">
    <property type="component" value="Unassembled WGS sequence"/>
</dbReference>
<feature type="transmembrane region" description="Helical" evidence="7">
    <location>
        <begin position="202"/>
        <end position="220"/>
    </location>
</feature>
<protein>
    <submittedName>
        <fullName evidence="9">MFS transporter</fullName>
    </submittedName>
</protein>
<feature type="transmembrane region" description="Helical" evidence="7">
    <location>
        <begin position="399"/>
        <end position="418"/>
    </location>
</feature>
<evidence type="ECO:0000256" key="5">
    <source>
        <dbReference type="ARBA" id="ARBA00022989"/>
    </source>
</evidence>
<organism evidence="9 10">
    <name type="scientific">Actinokineospora fastidiosa</name>
    <dbReference type="NCBI Taxonomy" id="1816"/>
    <lineage>
        <taxon>Bacteria</taxon>
        <taxon>Bacillati</taxon>
        <taxon>Actinomycetota</taxon>
        <taxon>Actinomycetes</taxon>
        <taxon>Pseudonocardiales</taxon>
        <taxon>Pseudonocardiaceae</taxon>
        <taxon>Actinokineospora</taxon>
    </lineage>
</organism>
<evidence type="ECO:0000256" key="1">
    <source>
        <dbReference type="ARBA" id="ARBA00004651"/>
    </source>
</evidence>
<evidence type="ECO:0000313" key="10">
    <source>
        <dbReference type="Proteomes" id="UP000660680"/>
    </source>
</evidence>
<feature type="transmembrane region" description="Helical" evidence="7">
    <location>
        <begin position="139"/>
        <end position="159"/>
    </location>
</feature>
<keyword evidence="5 7" id="KW-1133">Transmembrane helix</keyword>
<evidence type="ECO:0000256" key="4">
    <source>
        <dbReference type="ARBA" id="ARBA00022692"/>
    </source>
</evidence>
<dbReference type="AlphaFoldDB" id="A0A918GGL5"/>
<feature type="transmembrane region" description="Helical" evidence="7">
    <location>
        <begin position="292"/>
        <end position="315"/>
    </location>
</feature>